<dbReference type="EMBL" id="QFOT01000023">
    <property type="protein sequence ID" value="PZP56523.1"/>
    <property type="molecule type" value="Genomic_DNA"/>
</dbReference>
<proteinExistence type="predicted"/>
<accession>A0A2W5FNB7</accession>
<dbReference type="AlphaFoldDB" id="A0A2W5FNB7"/>
<feature type="transmembrane region" description="Helical" evidence="1">
    <location>
        <begin position="29"/>
        <end position="50"/>
    </location>
</feature>
<dbReference type="Pfam" id="PF03713">
    <property type="entry name" value="DUF305"/>
    <property type="match status" value="1"/>
</dbReference>
<evidence type="ECO:0000259" key="2">
    <source>
        <dbReference type="Pfam" id="PF03713"/>
    </source>
</evidence>
<gene>
    <name evidence="3" type="ORF">DI586_03455</name>
</gene>
<keyword evidence="1" id="KW-0472">Membrane</keyword>
<protein>
    <submittedName>
        <fullName evidence="3">DUF305 domain-containing protein</fullName>
    </submittedName>
</protein>
<keyword evidence="1" id="KW-0812">Transmembrane</keyword>
<evidence type="ECO:0000256" key="1">
    <source>
        <dbReference type="SAM" id="Phobius"/>
    </source>
</evidence>
<dbReference type="InterPro" id="IPR005183">
    <property type="entry name" value="DUF305_CopM-like"/>
</dbReference>
<feature type="domain" description="DUF305" evidence="2">
    <location>
        <begin position="81"/>
        <end position="134"/>
    </location>
</feature>
<organism evidence="3 4">
    <name type="scientific">Micavibrio aeruginosavorus</name>
    <dbReference type="NCBI Taxonomy" id="349221"/>
    <lineage>
        <taxon>Bacteria</taxon>
        <taxon>Pseudomonadati</taxon>
        <taxon>Bdellovibrionota</taxon>
        <taxon>Bdellovibrionia</taxon>
        <taxon>Bdellovibrionales</taxon>
        <taxon>Pseudobdellovibrionaceae</taxon>
        <taxon>Micavibrio</taxon>
    </lineage>
</organism>
<evidence type="ECO:0000313" key="3">
    <source>
        <dbReference type="EMBL" id="PZP56523.1"/>
    </source>
</evidence>
<sequence>MAVLSFVSMYIFMYSMVNTLEDIYPSFNQFYMAGLMAAPMVLIEVVLMSAMYKDKKLNAVIVAVSILIGVIFFLGIRQQTAISDEQFLKSMIPHHSGAILMCREANITDPEIKTLCQTIMEGQQQEIDQMRAILDREN</sequence>
<dbReference type="Proteomes" id="UP000249739">
    <property type="component" value="Unassembled WGS sequence"/>
</dbReference>
<dbReference type="Gene3D" id="1.20.1260.10">
    <property type="match status" value="1"/>
</dbReference>
<name>A0A2W5FNB7_9BACT</name>
<comment type="caution">
    <text evidence="3">The sequence shown here is derived from an EMBL/GenBank/DDBJ whole genome shotgun (WGS) entry which is preliminary data.</text>
</comment>
<evidence type="ECO:0000313" key="4">
    <source>
        <dbReference type="Proteomes" id="UP000249739"/>
    </source>
</evidence>
<dbReference type="InterPro" id="IPR012347">
    <property type="entry name" value="Ferritin-like"/>
</dbReference>
<reference evidence="3 4" key="1">
    <citation type="submission" date="2017-08" db="EMBL/GenBank/DDBJ databases">
        <title>Infants hospitalized years apart are colonized by the same room-sourced microbial strains.</title>
        <authorList>
            <person name="Brooks B."/>
            <person name="Olm M.R."/>
            <person name="Firek B.A."/>
            <person name="Baker R."/>
            <person name="Thomas B.C."/>
            <person name="Morowitz M.J."/>
            <person name="Banfield J.F."/>
        </authorList>
    </citation>
    <scope>NUCLEOTIDE SEQUENCE [LARGE SCALE GENOMIC DNA]</scope>
    <source>
        <strain evidence="3">S2_006_000_R2_64</strain>
    </source>
</reference>
<feature type="transmembrane region" description="Helical" evidence="1">
    <location>
        <begin position="57"/>
        <end position="76"/>
    </location>
</feature>
<keyword evidence="1" id="KW-1133">Transmembrane helix</keyword>